<feature type="non-terminal residue" evidence="1">
    <location>
        <position position="1"/>
    </location>
</feature>
<organism evidence="1 2">
    <name type="scientific">Scortum barcoo</name>
    <name type="common">barcoo grunter</name>
    <dbReference type="NCBI Taxonomy" id="214431"/>
    <lineage>
        <taxon>Eukaryota</taxon>
        <taxon>Metazoa</taxon>
        <taxon>Chordata</taxon>
        <taxon>Craniata</taxon>
        <taxon>Vertebrata</taxon>
        <taxon>Euteleostomi</taxon>
        <taxon>Actinopterygii</taxon>
        <taxon>Neopterygii</taxon>
        <taxon>Teleostei</taxon>
        <taxon>Neoteleostei</taxon>
        <taxon>Acanthomorphata</taxon>
        <taxon>Eupercaria</taxon>
        <taxon>Centrarchiformes</taxon>
        <taxon>Terapontoidei</taxon>
        <taxon>Terapontidae</taxon>
        <taxon>Scortum</taxon>
    </lineage>
</organism>
<gene>
    <name evidence="1" type="ORF">L3Q82_017543</name>
</gene>
<reference evidence="1" key="1">
    <citation type="submission" date="2022-04" db="EMBL/GenBank/DDBJ databases">
        <title>Jade perch genome.</title>
        <authorList>
            <person name="Chao B."/>
        </authorList>
    </citation>
    <scope>NUCLEOTIDE SEQUENCE</scope>
    <source>
        <strain evidence="1">CB-2022</strain>
    </source>
</reference>
<evidence type="ECO:0000313" key="2">
    <source>
        <dbReference type="Proteomes" id="UP000831701"/>
    </source>
</evidence>
<dbReference type="Proteomes" id="UP000831701">
    <property type="component" value="Chromosome 20"/>
</dbReference>
<name>A0ACB8VLM6_9TELE</name>
<comment type="caution">
    <text evidence="1">The sequence shown here is derived from an EMBL/GenBank/DDBJ whole genome shotgun (WGS) entry which is preliminary data.</text>
</comment>
<dbReference type="EMBL" id="CM041550">
    <property type="protein sequence ID" value="KAI3356319.1"/>
    <property type="molecule type" value="Genomic_DNA"/>
</dbReference>
<proteinExistence type="predicted"/>
<keyword evidence="2" id="KW-1185">Reference proteome</keyword>
<accession>A0ACB8VLM6</accession>
<feature type="non-terminal residue" evidence="1">
    <location>
        <position position="223"/>
    </location>
</feature>
<sequence>LRVIGGNVTVVQGGTVVLPCTLVDTEDDLDQISWQRMTRGKPQNQNFYTILGKNGPQYVNGDDDGRFTFAGSMKEKNGSLQLSRVKLADEGTYTCIFALYPSGNHKTEIHLNVLVPPVMYLRRNDVTLGTEEVSLVTCTAAGSKPPAAVTWLTGALANKVRETNSSTQHDNGTRTTVSTLYGVPTREISQHLVQCVVTSAALPKEETLDFTIQVYCRYTNIYL</sequence>
<evidence type="ECO:0000313" key="1">
    <source>
        <dbReference type="EMBL" id="KAI3356319.1"/>
    </source>
</evidence>
<protein>
    <submittedName>
        <fullName evidence="1">Uncharacterized protein</fullName>
    </submittedName>
</protein>